<dbReference type="Proteomes" id="UP000800038">
    <property type="component" value="Unassembled WGS sequence"/>
</dbReference>
<keyword evidence="5" id="KW-1185">Reference proteome</keyword>
<dbReference type="InterPro" id="IPR050177">
    <property type="entry name" value="Lipid_A_modif_metabolic_enz"/>
</dbReference>
<dbReference type="Gene3D" id="3.40.50.720">
    <property type="entry name" value="NAD(P)-binding Rossmann-like Domain"/>
    <property type="match status" value="1"/>
</dbReference>
<evidence type="ECO:0000259" key="3">
    <source>
        <dbReference type="Pfam" id="PF01073"/>
    </source>
</evidence>
<sequence length="361" mass="39943">MSTSPESLKTVLVTGGGGFLGSHIIRLLVKEPGCTIYSASRDPKSHPDQESTVMYESVDITNETQVEALFTRTQPQVVIHTTSPDPLAARAMQERVNVQGTKILLKHAATCASTRAFVFTGSDSGMFPQQEPITEEQARLYTAGDHARPYGITKGIADAMVLAANGPKLRTVSLRVPGMYGTYDYKGMLPQLLDAMRKGQHKMQVGDNKRVFEVLEVTKAAEAHILAAKALLREKNSSTKGPKVDGEAIFISDGHAVPYWDFFRKCYAAAGSPVKPEEIKVVPLGVMQIMASVVEWLYAIFTLGYKTPEMRRQTMDHFERGCNWSLAKSKELLGYEPLTEAEQDEAVKRMMEWGEAELRKP</sequence>
<name>A0A6A5SA75_9PLEO</name>
<dbReference type="InterPro" id="IPR036291">
    <property type="entry name" value="NAD(P)-bd_dom_sf"/>
</dbReference>
<reference evidence="4" key="1">
    <citation type="journal article" date="2020" name="Stud. Mycol.">
        <title>101 Dothideomycetes genomes: a test case for predicting lifestyles and emergence of pathogens.</title>
        <authorList>
            <person name="Haridas S."/>
            <person name="Albert R."/>
            <person name="Binder M."/>
            <person name="Bloem J."/>
            <person name="Labutti K."/>
            <person name="Salamov A."/>
            <person name="Andreopoulos B."/>
            <person name="Baker S."/>
            <person name="Barry K."/>
            <person name="Bills G."/>
            <person name="Bluhm B."/>
            <person name="Cannon C."/>
            <person name="Castanera R."/>
            <person name="Culley D."/>
            <person name="Daum C."/>
            <person name="Ezra D."/>
            <person name="Gonzalez J."/>
            <person name="Henrissat B."/>
            <person name="Kuo A."/>
            <person name="Liang C."/>
            <person name="Lipzen A."/>
            <person name="Lutzoni F."/>
            <person name="Magnuson J."/>
            <person name="Mondo S."/>
            <person name="Nolan M."/>
            <person name="Ohm R."/>
            <person name="Pangilinan J."/>
            <person name="Park H.-J."/>
            <person name="Ramirez L."/>
            <person name="Alfaro M."/>
            <person name="Sun H."/>
            <person name="Tritt A."/>
            <person name="Yoshinaga Y."/>
            <person name="Zwiers L.-H."/>
            <person name="Turgeon B."/>
            <person name="Goodwin S."/>
            <person name="Spatafora J."/>
            <person name="Crous P."/>
            <person name="Grigoriev I."/>
        </authorList>
    </citation>
    <scope>NUCLEOTIDE SEQUENCE</scope>
    <source>
        <strain evidence="4">CBS 161.51</strain>
    </source>
</reference>
<accession>A0A6A5SA75</accession>
<evidence type="ECO:0000256" key="2">
    <source>
        <dbReference type="ARBA" id="ARBA00023002"/>
    </source>
</evidence>
<dbReference type="Pfam" id="PF01073">
    <property type="entry name" value="3Beta_HSD"/>
    <property type="match status" value="1"/>
</dbReference>
<evidence type="ECO:0000313" key="4">
    <source>
        <dbReference type="EMBL" id="KAF1936823.1"/>
    </source>
</evidence>
<dbReference type="GO" id="GO:0016616">
    <property type="term" value="F:oxidoreductase activity, acting on the CH-OH group of donors, NAD or NADP as acceptor"/>
    <property type="evidence" value="ECO:0007669"/>
    <property type="project" value="InterPro"/>
</dbReference>
<dbReference type="OrthoDB" id="10058185at2759"/>
<dbReference type="GO" id="GO:0006694">
    <property type="term" value="P:steroid biosynthetic process"/>
    <property type="evidence" value="ECO:0007669"/>
    <property type="project" value="InterPro"/>
</dbReference>
<protein>
    <submittedName>
        <fullName evidence="4">NAD(P)-binding protein</fullName>
    </submittedName>
</protein>
<evidence type="ECO:0000313" key="5">
    <source>
        <dbReference type="Proteomes" id="UP000800038"/>
    </source>
</evidence>
<dbReference type="AlphaFoldDB" id="A0A6A5SA75"/>
<keyword evidence="2" id="KW-0560">Oxidoreductase</keyword>
<evidence type="ECO:0000256" key="1">
    <source>
        <dbReference type="ARBA" id="ARBA00009219"/>
    </source>
</evidence>
<comment type="similarity">
    <text evidence="1">Belongs to the 3-beta-HSD family.</text>
</comment>
<gene>
    <name evidence="4" type="ORF">EJ02DRAFT_459214</name>
</gene>
<organism evidence="4 5">
    <name type="scientific">Clathrospora elynae</name>
    <dbReference type="NCBI Taxonomy" id="706981"/>
    <lineage>
        <taxon>Eukaryota</taxon>
        <taxon>Fungi</taxon>
        <taxon>Dikarya</taxon>
        <taxon>Ascomycota</taxon>
        <taxon>Pezizomycotina</taxon>
        <taxon>Dothideomycetes</taxon>
        <taxon>Pleosporomycetidae</taxon>
        <taxon>Pleosporales</taxon>
        <taxon>Diademaceae</taxon>
        <taxon>Clathrospora</taxon>
    </lineage>
</organism>
<dbReference type="PANTHER" id="PTHR43245">
    <property type="entry name" value="BIFUNCTIONAL POLYMYXIN RESISTANCE PROTEIN ARNA"/>
    <property type="match status" value="1"/>
</dbReference>
<dbReference type="EMBL" id="ML976168">
    <property type="protein sequence ID" value="KAF1936823.1"/>
    <property type="molecule type" value="Genomic_DNA"/>
</dbReference>
<dbReference type="PANTHER" id="PTHR43245:SF51">
    <property type="entry name" value="SHORT CHAIN DEHYDROGENASE_REDUCTASE FAMILY 42E, MEMBER 2"/>
    <property type="match status" value="1"/>
</dbReference>
<dbReference type="InterPro" id="IPR002225">
    <property type="entry name" value="3Beta_OHSteriod_DH/Estase"/>
</dbReference>
<feature type="domain" description="3-beta hydroxysteroid dehydrogenase/isomerase" evidence="3">
    <location>
        <begin position="12"/>
        <end position="272"/>
    </location>
</feature>
<proteinExistence type="inferred from homology"/>
<dbReference type="SUPFAM" id="SSF51735">
    <property type="entry name" value="NAD(P)-binding Rossmann-fold domains"/>
    <property type="match status" value="1"/>
</dbReference>